<protein>
    <recommendedName>
        <fullName evidence="1">non-specific serine/threonine protein kinase</fullName>
        <ecNumber evidence="1">2.7.11.1</ecNumber>
    </recommendedName>
</protein>
<name>A0A2A9NPP0_9AGAR</name>
<keyword evidence="13" id="KW-1185">Reference proteome</keyword>
<dbReference type="EMBL" id="KZ302007">
    <property type="protein sequence ID" value="PFH50291.1"/>
    <property type="molecule type" value="Genomic_DNA"/>
</dbReference>
<organism evidence="12 13">
    <name type="scientific">Amanita thiersii Skay4041</name>
    <dbReference type="NCBI Taxonomy" id="703135"/>
    <lineage>
        <taxon>Eukaryota</taxon>
        <taxon>Fungi</taxon>
        <taxon>Dikarya</taxon>
        <taxon>Basidiomycota</taxon>
        <taxon>Agaricomycotina</taxon>
        <taxon>Agaricomycetes</taxon>
        <taxon>Agaricomycetidae</taxon>
        <taxon>Agaricales</taxon>
        <taxon>Pluteineae</taxon>
        <taxon>Amanitaceae</taxon>
        <taxon>Amanita</taxon>
    </lineage>
</organism>
<evidence type="ECO:0000256" key="7">
    <source>
        <dbReference type="ARBA" id="ARBA00022840"/>
    </source>
</evidence>
<dbReference type="SMART" id="SM00220">
    <property type="entry name" value="S_TKc"/>
    <property type="match status" value="1"/>
</dbReference>
<feature type="compositionally biased region" description="Low complexity" evidence="10">
    <location>
        <begin position="104"/>
        <end position="117"/>
    </location>
</feature>
<comment type="catalytic activity">
    <reaction evidence="9">
        <text>L-seryl-[protein] + ATP = O-phospho-L-seryl-[protein] + ADP + H(+)</text>
        <dbReference type="Rhea" id="RHEA:17989"/>
        <dbReference type="Rhea" id="RHEA-COMP:9863"/>
        <dbReference type="Rhea" id="RHEA-COMP:11604"/>
        <dbReference type="ChEBI" id="CHEBI:15378"/>
        <dbReference type="ChEBI" id="CHEBI:29999"/>
        <dbReference type="ChEBI" id="CHEBI:30616"/>
        <dbReference type="ChEBI" id="CHEBI:83421"/>
        <dbReference type="ChEBI" id="CHEBI:456216"/>
        <dbReference type="EC" id="2.7.11.1"/>
    </reaction>
</comment>
<accession>A0A2A9NPP0</accession>
<evidence type="ECO:0000256" key="6">
    <source>
        <dbReference type="ARBA" id="ARBA00022777"/>
    </source>
</evidence>
<dbReference type="GO" id="GO:0004674">
    <property type="term" value="F:protein serine/threonine kinase activity"/>
    <property type="evidence" value="ECO:0007669"/>
    <property type="project" value="UniProtKB-KW"/>
</dbReference>
<evidence type="ECO:0000256" key="1">
    <source>
        <dbReference type="ARBA" id="ARBA00012513"/>
    </source>
</evidence>
<keyword evidence="7" id="KW-0067">ATP-binding</keyword>
<evidence type="ECO:0000256" key="9">
    <source>
        <dbReference type="ARBA" id="ARBA00048679"/>
    </source>
</evidence>
<dbReference type="Proteomes" id="UP000242287">
    <property type="component" value="Unassembled WGS sequence"/>
</dbReference>
<dbReference type="PANTHER" id="PTHR24351">
    <property type="entry name" value="RIBOSOMAL PROTEIN S6 KINASE"/>
    <property type="match status" value="1"/>
</dbReference>
<dbReference type="InterPro" id="IPR000719">
    <property type="entry name" value="Prot_kinase_dom"/>
</dbReference>
<reference evidence="12 13" key="1">
    <citation type="submission" date="2014-02" db="EMBL/GenBank/DDBJ databases">
        <title>Transposable element dynamics among asymbiotic and ectomycorrhizal Amanita fungi.</title>
        <authorList>
            <consortium name="DOE Joint Genome Institute"/>
            <person name="Hess J."/>
            <person name="Skrede I."/>
            <person name="Wolfe B."/>
            <person name="LaButti K."/>
            <person name="Ohm R.A."/>
            <person name="Grigoriev I.V."/>
            <person name="Pringle A."/>
        </authorList>
    </citation>
    <scope>NUCLEOTIDE SEQUENCE [LARGE SCALE GENOMIC DNA]</scope>
    <source>
        <strain evidence="12 13">SKay4041</strain>
    </source>
</reference>
<dbReference type="InterPro" id="IPR008271">
    <property type="entry name" value="Ser/Thr_kinase_AS"/>
</dbReference>
<dbReference type="EC" id="2.7.11.1" evidence="1"/>
<dbReference type="InterPro" id="IPR011009">
    <property type="entry name" value="Kinase-like_dom_sf"/>
</dbReference>
<feature type="region of interest" description="Disordered" evidence="10">
    <location>
        <begin position="81"/>
        <end position="117"/>
    </location>
</feature>
<sequence>MPQVQRERTGTKPDAIIDTQAALITGASVVSTDFITSDDMQVLDDLANGYESSGVLDRRKICKPNPLPCDIPQWEATMSNAHSLNTPPLSPDDNSSTPSPHAPSCSRFTSSSPSTSSSITLVNFRTATIRDFTLLKFIGEGACGAVYLVNDNVGSNKLALKVVDKTRLKYDYEYRMLIKEQKTLRKLTDSPWFMTLEASWHDERNFYLAFTYYPTDLASEIWRCGVIGPVRARFYMVEITIALRHLHSLGIIHRDVKPANLLIDRTGHIVLGDFGLSKDGGRSPTQKELLTQPYCGYPLIPEDKALQSSDVKERFPFVSSTYCGTVTEMAPEMHLHQLYSFGVDYWAAAVTLYSMVTGRAPWSYNPYNQKSTDLQIIGDELVFQPYDDVDENCQDFLRKMLMKEPRHRLGAGKSLNCHPYFRGVSWKLMEKRRVAAPWVPGIGTCHSTTSQHHHPQHHHHHHQHLYQRRFVPGREYTSTENPIPEFVYMSERLGGGGVPSPHSSVGTGATKKSGSGTSTGTALNAFLALPKQVMMMRTHSTTATAVATTAGAAGVTAAAFNNIAGVGAGGGRKPLPAVPDKLGKQTIFKRHGSGLGSMWGNWTKPSHNTAVPAGTVTGAVAGGDIQVGYTYHYY</sequence>
<dbReference type="SUPFAM" id="SSF56112">
    <property type="entry name" value="Protein kinase-like (PK-like)"/>
    <property type="match status" value="1"/>
</dbReference>
<keyword evidence="5" id="KW-0547">Nucleotide-binding</keyword>
<feature type="compositionally biased region" description="Low complexity" evidence="10">
    <location>
        <begin position="499"/>
        <end position="518"/>
    </location>
</feature>
<evidence type="ECO:0000256" key="8">
    <source>
        <dbReference type="ARBA" id="ARBA00047899"/>
    </source>
</evidence>
<evidence type="ECO:0000256" key="10">
    <source>
        <dbReference type="SAM" id="MobiDB-lite"/>
    </source>
</evidence>
<dbReference type="Pfam" id="PF00069">
    <property type="entry name" value="Pkinase"/>
    <property type="match status" value="1"/>
</dbReference>
<dbReference type="Gene3D" id="3.30.200.20">
    <property type="entry name" value="Phosphorylase Kinase, domain 1"/>
    <property type="match status" value="1"/>
</dbReference>
<gene>
    <name evidence="12" type="ORF">AMATHDRAFT_4107</name>
</gene>
<feature type="region of interest" description="Disordered" evidence="10">
    <location>
        <begin position="497"/>
        <end position="518"/>
    </location>
</feature>
<evidence type="ECO:0000313" key="12">
    <source>
        <dbReference type="EMBL" id="PFH50291.1"/>
    </source>
</evidence>
<dbReference type="GO" id="GO:0005524">
    <property type="term" value="F:ATP binding"/>
    <property type="evidence" value="ECO:0007669"/>
    <property type="project" value="UniProtKB-KW"/>
</dbReference>
<feature type="compositionally biased region" description="Polar residues" evidence="10">
    <location>
        <begin position="81"/>
        <end position="99"/>
    </location>
</feature>
<keyword evidence="6" id="KW-0418">Kinase</keyword>
<dbReference type="GO" id="GO:0007010">
    <property type="term" value="P:cytoskeleton organization"/>
    <property type="evidence" value="ECO:0007669"/>
    <property type="project" value="UniProtKB-ARBA"/>
</dbReference>
<evidence type="ECO:0000256" key="3">
    <source>
        <dbReference type="ARBA" id="ARBA00022553"/>
    </source>
</evidence>
<dbReference type="PROSITE" id="PS50011">
    <property type="entry name" value="PROTEIN_KINASE_DOM"/>
    <property type="match status" value="1"/>
</dbReference>
<evidence type="ECO:0000313" key="13">
    <source>
        <dbReference type="Proteomes" id="UP000242287"/>
    </source>
</evidence>
<dbReference type="PROSITE" id="PS00108">
    <property type="entry name" value="PROTEIN_KINASE_ST"/>
    <property type="match status" value="1"/>
</dbReference>
<dbReference type="Gene3D" id="1.10.510.10">
    <property type="entry name" value="Transferase(Phosphotransferase) domain 1"/>
    <property type="match status" value="1"/>
</dbReference>
<evidence type="ECO:0000256" key="4">
    <source>
        <dbReference type="ARBA" id="ARBA00022679"/>
    </source>
</evidence>
<dbReference type="STRING" id="703135.A0A2A9NPP0"/>
<keyword evidence="4" id="KW-0808">Transferase</keyword>
<keyword evidence="2" id="KW-0723">Serine/threonine-protein kinase</keyword>
<keyword evidence="3" id="KW-0597">Phosphoprotein</keyword>
<comment type="catalytic activity">
    <reaction evidence="8">
        <text>L-threonyl-[protein] + ATP = O-phospho-L-threonyl-[protein] + ADP + H(+)</text>
        <dbReference type="Rhea" id="RHEA:46608"/>
        <dbReference type="Rhea" id="RHEA-COMP:11060"/>
        <dbReference type="Rhea" id="RHEA-COMP:11605"/>
        <dbReference type="ChEBI" id="CHEBI:15378"/>
        <dbReference type="ChEBI" id="CHEBI:30013"/>
        <dbReference type="ChEBI" id="CHEBI:30616"/>
        <dbReference type="ChEBI" id="CHEBI:61977"/>
        <dbReference type="ChEBI" id="CHEBI:456216"/>
        <dbReference type="EC" id="2.7.11.1"/>
    </reaction>
</comment>
<feature type="domain" description="Protein kinase" evidence="11">
    <location>
        <begin position="132"/>
        <end position="421"/>
    </location>
</feature>
<evidence type="ECO:0000259" key="11">
    <source>
        <dbReference type="PROSITE" id="PS50011"/>
    </source>
</evidence>
<evidence type="ECO:0000256" key="5">
    <source>
        <dbReference type="ARBA" id="ARBA00022741"/>
    </source>
</evidence>
<dbReference type="FunFam" id="1.10.510.10:FF:000024">
    <property type="entry name" value="Probable serine/threonine-protein kinase cot-1"/>
    <property type="match status" value="1"/>
</dbReference>
<dbReference type="OrthoDB" id="68483at2759"/>
<proteinExistence type="predicted"/>
<dbReference type="AlphaFoldDB" id="A0A2A9NPP0"/>
<evidence type="ECO:0000256" key="2">
    <source>
        <dbReference type="ARBA" id="ARBA00022527"/>
    </source>
</evidence>